<evidence type="ECO:0000259" key="1">
    <source>
        <dbReference type="PROSITE" id="PS50006"/>
    </source>
</evidence>
<dbReference type="InterPro" id="IPR000253">
    <property type="entry name" value="FHA_dom"/>
</dbReference>
<dbReference type="GO" id="GO:0035556">
    <property type="term" value="P:intracellular signal transduction"/>
    <property type="evidence" value="ECO:0007669"/>
    <property type="project" value="InterPro"/>
</dbReference>
<dbReference type="InterPro" id="IPR008984">
    <property type="entry name" value="SMAD_FHA_dom_sf"/>
</dbReference>
<keyword evidence="4" id="KW-1185">Reference proteome</keyword>
<dbReference type="Gene3D" id="3.30.70.1230">
    <property type="entry name" value="Nucleotide cyclase"/>
    <property type="match status" value="1"/>
</dbReference>
<dbReference type="SMART" id="SM00240">
    <property type="entry name" value="FHA"/>
    <property type="match status" value="1"/>
</dbReference>
<proteinExistence type="predicted"/>
<gene>
    <name evidence="3" type="ORF">ACCAA_1010018</name>
</gene>
<name>A0A1A8XGD4_9PROT</name>
<dbReference type="InterPro" id="IPR029787">
    <property type="entry name" value="Nucleotide_cyclase"/>
</dbReference>
<dbReference type="PANTHER" id="PTHR43081">
    <property type="entry name" value="ADENYLATE CYCLASE, TERMINAL-DIFFERENTIATION SPECIFIC-RELATED"/>
    <property type="match status" value="1"/>
</dbReference>
<evidence type="ECO:0000259" key="2">
    <source>
        <dbReference type="PROSITE" id="PS50125"/>
    </source>
</evidence>
<dbReference type="PROSITE" id="PS50125">
    <property type="entry name" value="GUANYLATE_CYCLASE_2"/>
    <property type="match status" value="1"/>
</dbReference>
<dbReference type="GO" id="GO:0009190">
    <property type="term" value="P:cyclic nucleotide biosynthetic process"/>
    <property type="evidence" value="ECO:0007669"/>
    <property type="project" value="InterPro"/>
</dbReference>
<dbReference type="PANTHER" id="PTHR43081:SF1">
    <property type="entry name" value="ADENYLATE CYCLASE, TERMINAL-DIFFERENTIATION SPECIFIC"/>
    <property type="match status" value="1"/>
</dbReference>
<feature type="domain" description="FHA" evidence="1">
    <location>
        <begin position="226"/>
        <end position="270"/>
    </location>
</feature>
<dbReference type="Gene3D" id="2.60.200.20">
    <property type="match status" value="1"/>
</dbReference>
<dbReference type="PROSITE" id="PS50006">
    <property type="entry name" value="FHA_DOMAIN"/>
    <property type="match status" value="1"/>
</dbReference>
<feature type="domain" description="Guanylate cyclase" evidence="2">
    <location>
        <begin position="22"/>
        <end position="135"/>
    </location>
</feature>
<protein>
    <submittedName>
        <fullName evidence="3">FHA domain containing protein</fullName>
    </submittedName>
</protein>
<dbReference type="Pfam" id="PF00498">
    <property type="entry name" value="FHA"/>
    <property type="match status" value="1"/>
</dbReference>
<dbReference type="CDD" id="cd00060">
    <property type="entry name" value="FHA"/>
    <property type="match status" value="1"/>
</dbReference>
<dbReference type="InterPro" id="IPR050697">
    <property type="entry name" value="Adenylyl/Guanylyl_Cyclase_3/4"/>
</dbReference>
<dbReference type="CDD" id="cd07302">
    <property type="entry name" value="CHD"/>
    <property type="match status" value="1"/>
</dbReference>
<evidence type="ECO:0000313" key="4">
    <source>
        <dbReference type="Proteomes" id="UP000199169"/>
    </source>
</evidence>
<dbReference type="SUPFAM" id="SSF49879">
    <property type="entry name" value="SMAD/FHA domain"/>
    <property type="match status" value="1"/>
</dbReference>
<dbReference type="SUPFAM" id="SSF55073">
    <property type="entry name" value="Nucleotide cyclase"/>
    <property type="match status" value="1"/>
</dbReference>
<dbReference type="InterPro" id="IPR001054">
    <property type="entry name" value="A/G_cyclase"/>
</dbReference>
<dbReference type="Proteomes" id="UP000199169">
    <property type="component" value="Unassembled WGS sequence"/>
</dbReference>
<accession>A0A1A8XGD4</accession>
<sequence length="311" mass="33623">MDRQGNGTLGAGAMSSTEGMLSTLFVAVSGSSRLFERLTGAEALYAIERCMKRIARGVDGFRGRIVRKTRDEVTALFENADDACQAAVAMQRRIADLPPVSGVQLTIRAGFHHGPVIGQGSELQGVGVNTAECLAGLARPGQVLTSGETQGRLSPALQLSTHYLEPLSTKGPSGEQMVFEVLWLQPVLPAAHALVAPPVPAIERDLRLFLRYLGHLKVVDRIRPNLLMGRDAGCDITVRDRRASRHHAKIERRGERFILSDLSTNGTFVTVSGESELFLKRDEFVLHGSGIIAFAASANTPEADIAEFELL</sequence>
<evidence type="ECO:0000313" key="3">
    <source>
        <dbReference type="EMBL" id="SBT03412.1"/>
    </source>
</evidence>
<dbReference type="AlphaFoldDB" id="A0A1A8XGD4"/>
<dbReference type="EMBL" id="FLQX01000004">
    <property type="protein sequence ID" value="SBT03412.1"/>
    <property type="molecule type" value="Genomic_DNA"/>
</dbReference>
<dbReference type="STRING" id="1860102.ACCAA_1010018"/>
<organism evidence="3 4">
    <name type="scientific">Candidatus Accumulibacter aalborgensis</name>
    <dbReference type="NCBI Taxonomy" id="1860102"/>
    <lineage>
        <taxon>Bacteria</taxon>
        <taxon>Pseudomonadati</taxon>
        <taxon>Pseudomonadota</taxon>
        <taxon>Betaproteobacteria</taxon>
        <taxon>Candidatus Accumulibacter</taxon>
    </lineage>
</organism>
<dbReference type="GO" id="GO:0004016">
    <property type="term" value="F:adenylate cyclase activity"/>
    <property type="evidence" value="ECO:0007669"/>
    <property type="project" value="UniProtKB-ARBA"/>
</dbReference>
<reference evidence="3 4" key="1">
    <citation type="submission" date="2016-06" db="EMBL/GenBank/DDBJ databases">
        <authorList>
            <person name="Kjaerup R.B."/>
            <person name="Dalgaard T.S."/>
            <person name="Juul-Madsen H.R."/>
        </authorList>
    </citation>
    <scope>NUCLEOTIDE SEQUENCE [LARGE SCALE GENOMIC DNA]</scope>
    <source>
        <strain evidence="3">3</strain>
    </source>
</reference>